<name>A0ABZ2L564_9BACT</name>
<gene>
    <name evidence="2" type="ORF">LVJ94_02240</name>
</gene>
<dbReference type="GO" id="GO:0008168">
    <property type="term" value="F:methyltransferase activity"/>
    <property type="evidence" value="ECO:0007669"/>
    <property type="project" value="UniProtKB-KW"/>
</dbReference>
<organism evidence="2 3">
    <name type="scientific">Pendulispora rubella</name>
    <dbReference type="NCBI Taxonomy" id="2741070"/>
    <lineage>
        <taxon>Bacteria</taxon>
        <taxon>Pseudomonadati</taxon>
        <taxon>Myxococcota</taxon>
        <taxon>Myxococcia</taxon>
        <taxon>Myxococcales</taxon>
        <taxon>Sorangiineae</taxon>
        <taxon>Pendulisporaceae</taxon>
        <taxon>Pendulispora</taxon>
    </lineage>
</organism>
<dbReference type="InterPro" id="IPR041698">
    <property type="entry name" value="Methyltransf_25"/>
</dbReference>
<dbReference type="RefSeq" id="WP_394835733.1">
    <property type="nucleotide sequence ID" value="NZ_CP089929.1"/>
</dbReference>
<dbReference type="Proteomes" id="UP001374803">
    <property type="component" value="Chromosome"/>
</dbReference>
<keyword evidence="3" id="KW-1185">Reference proteome</keyword>
<protein>
    <submittedName>
        <fullName evidence="2">Class I SAM-dependent methyltransferase</fullName>
    </submittedName>
</protein>
<feature type="domain" description="Methyltransferase" evidence="1">
    <location>
        <begin position="38"/>
        <end position="125"/>
    </location>
</feature>
<dbReference type="Pfam" id="PF13649">
    <property type="entry name" value="Methyltransf_25"/>
    <property type="match status" value="1"/>
</dbReference>
<dbReference type="GO" id="GO:0032259">
    <property type="term" value="P:methylation"/>
    <property type="evidence" value="ECO:0007669"/>
    <property type="project" value="UniProtKB-KW"/>
</dbReference>
<reference evidence="2" key="1">
    <citation type="submission" date="2021-12" db="EMBL/GenBank/DDBJ databases">
        <title>Discovery of the Pendulisporaceae a myxobacterial family with distinct sporulation behavior and unique specialized metabolism.</title>
        <authorList>
            <person name="Garcia R."/>
            <person name="Popoff A."/>
            <person name="Bader C.D."/>
            <person name="Loehr J."/>
            <person name="Walesch S."/>
            <person name="Walt C."/>
            <person name="Boldt J."/>
            <person name="Bunk B."/>
            <person name="Haeckl F.J.F.P.J."/>
            <person name="Gunesch A.P."/>
            <person name="Birkelbach J."/>
            <person name="Nuebel U."/>
            <person name="Pietschmann T."/>
            <person name="Bach T."/>
            <person name="Mueller R."/>
        </authorList>
    </citation>
    <scope>NUCLEOTIDE SEQUENCE</scope>
    <source>
        <strain evidence="2">MSr11367</strain>
    </source>
</reference>
<dbReference type="CDD" id="cd02440">
    <property type="entry name" value="AdoMet_MTases"/>
    <property type="match status" value="1"/>
</dbReference>
<dbReference type="EMBL" id="CP089983">
    <property type="protein sequence ID" value="WXB06082.1"/>
    <property type="molecule type" value="Genomic_DNA"/>
</dbReference>
<accession>A0ABZ2L564</accession>
<evidence type="ECO:0000259" key="1">
    <source>
        <dbReference type="Pfam" id="PF13649"/>
    </source>
</evidence>
<dbReference type="InterPro" id="IPR029063">
    <property type="entry name" value="SAM-dependent_MTases_sf"/>
</dbReference>
<keyword evidence="2" id="KW-0489">Methyltransferase</keyword>
<dbReference type="Gene3D" id="3.40.50.150">
    <property type="entry name" value="Vaccinia Virus protein VP39"/>
    <property type="match status" value="1"/>
</dbReference>
<sequence>MSDVGARMRTGHPHIAEGDAYILERVREFGRSRRAPRVLNVGCGGGYLAWRIAQEIPEVQIIAQEDYAPALDELHTRLGGTRARVVTMPVEEWSEPVDMVIGWGAHHHMMPSYVERVREFLTEGGVFLLGDEFCPEYCNEADRRRIDRANIIAIVDGFVLTNAAELSEHARSGRVPDAARDMESRRQQALWRWYRYVVDYAMERHYIDIASYELNAAHNDLRTGSSEEHKVSASIVERDLALRGFRQRSRHALGPVDEPEHRSFVLYELVRDTPRR</sequence>
<evidence type="ECO:0000313" key="3">
    <source>
        <dbReference type="Proteomes" id="UP001374803"/>
    </source>
</evidence>
<keyword evidence="2" id="KW-0808">Transferase</keyword>
<evidence type="ECO:0000313" key="2">
    <source>
        <dbReference type="EMBL" id="WXB06082.1"/>
    </source>
</evidence>
<dbReference type="SUPFAM" id="SSF53335">
    <property type="entry name" value="S-adenosyl-L-methionine-dependent methyltransferases"/>
    <property type="match status" value="1"/>
</dbReference>
<proteinExistence type="predicted"/>